<gene>
    <name evidence="8" type="ORF">J2Z60_000070</name>
</gene>
<dbReference type="EC" id="2.6.1.-" evidence="6"/>
<evidence type="ECO:0000256" key="6">
    <source>
        <dbReference type="RuleBase" id="RU000481"/>
    </source>
</evidence>
<keyword evidence="9" id="KW-1185">Reference proteome</keyword>
<dbReference type="PANTHER" id="PTHR46383">
    <property type="entry name" value="ASPARTATE AMINOTRANSFERASE"/>
    <property type="match status" value="1"/>
</dbReference>
<protein>
    <recommendedName>
        <fullName evidence="6">Aminotransferase</fullName>
        <ecNumber evidence="6">2.6.1.-</ecNumber>
    </recommendedName>
</protein>
<keyword evidence="5" id="KW-0663">Pyridoxal phosphate</keyword>
<dbReference type="PANTHER" id="PTHR46383:SF4">
    <property type="entry name" value="AMINOTRANSFERASE"/>
    <property type="match status" value="1"/>
</dbReference>
<dbReference type="InterPro" id="IPR015424">
    <property type="entry name" value="PyrdxlP-dep_Trfase"/>
</dbReference>
<dbReference type="Pfam" id="PF00155">
    <property type="entry name" value="Aminotran_1_2"/>
    <property type="match status" value="1"/>
</dbReference>
<dbReference type="Gene3D" id="3.90.1150.10">
    <property type="entry name" value="Aspartate Aminotransferase, domain 1"/>
    <property type="match status" value="1"/>
</dbReference>
<evidence type="ECO:0000256" key="4">
    <source>
        <dbReference type="ARBA" id="ARBA00022679"/>
    </source>
</evidence>
<evidence type="ECO:0000256" key="2">
    <source>
        <dbReference type="ARBA" id="ARBA00007441"/>
    </source>
</evidence>
<dbReference type="PROSITE" id="PS00105">
    <property type="entry name" value="AA_TRANSFER_CLASS_1"/>
    <property type="match status" value="1"/>
</dbReference>
<organism evidence="8 9">
    <name type="scientific">Lactobacillus colini</name>
    <dbReference type="NCBI Taxonomy" id="1819254"/>
    <lineage>
        <taxon>Bacteria</taxon>
        <taxon>Bacillati</taxon>
        <taxon>Bacillota</taxon>
        <taxon>Bacilli</taxon>
        <taxon>Lactobacillales</taxon>
        <taxon>Lactobacillaceae</taxon>
        <taxon>Lactobacillus</taxon>
    </lineage>
</organism>
<dbReference type="InterPro" id="IPR050596">
    <property type="entry name" value="AspAT/PAT-like"/>
</dbReference>
<dbReference type="Proteomes" id="UP001519292">
    <property type="component" value="Unassembled WGS sequence"/>
</dbReference>
<keyword evidence="3 6" id="KW-0032">Aminotransferase</keyword>
<sequence>MPELAHGLEDSLSKKVSSIDASGIRSFDDEISSIDGIIKLTLGEPDMNTPEHVKQAAIRSIHENDSHYSPNPGKLELRQAVSKYLKNKIGIEYDPESEIAITVGATEAIIDALSGISNPGDKIIIPTPVFSLYWPVAALADAESILVDTSQDNFILTAKHLEEVIQKEGPSVKALVLNYPTNPTGVEYSKEEIVALAKVIEKYNLFVITDEIYSDLIYGVKHYSIASLIPERTIYISGLSKSHAMTGYRLGYIVGPKQAMQQIGKVHAFTVTCVNDASQVAAIEALTNGLDDTEEFRKIYARRREFVYQALQDMGLETIKPQGAFYIFIKVPDRYGKDDLQFALDLAKKARVGIIPGYVFGPGGEGYVRLSYAASDEKLHEAMKRMKEFLDEEVN</sequence>
<dbReference type="InterPro" id="IPR015421">
    <property type="entry name" value="PyrdxlP-dep_Trfase_major"/>
</dbReference>
<evidence type="ECO:0000256" key="1">
    <source>
        <dbReference type="ARBA" id="ARBA00001933"/>
    </source>
</evidence>
<dbReference type="Gene3D" id="3.40.640.10">
    <property type="entry name" value="Type I PLP-dependent aspartate aminotransferase-like (Major domain)"/>
    <property type="match status" value="1"/>
</dbReference>
<dbReference type="CDD" id="cd00609">
    <property type="entry name" value="AAT_like"/>
    <property type="match status" value="1"/>
</dbReference>
<evidence type="ECO:0000313" key="8">
    <source>
        <dbReference type="EMBL" id="MBP2056908.1"/>
    </source>
</evidence>
<reference evidence="8 9" key="1">
    <citation type="submission" date="2021-03" db="EMBL/GenBank/DDBJ databases">
        <title>Genomic Encyclopedia of Type Strains, Phase IV (KMG-IV): sequencing the most valuable type-strain genomes for metagenomic binning, comparative biology and taxonomic classification.</title>
        <authorList>
            <person name="Goeker M."/>
        </authorList>
    </citation>
    <scope>NUCLEOTIDE SEQUENCE [LARGE SCALE GENOMIC DNA]</scope>
    <source>
        <strain evidence="8 9">DSM 101872</strain>
    </source>
</reference>
<comment type="caution">
    <text evidence="8">The sequence shown here is derived from an EMBL/GenBank/DDBJ whole genome shotgun (WGS) entry which is preliminary data.</text>
</comment>
<dbReference type="InterPro" id="IPR015422">
    <property type="entry name" value="PyrdxlP-dep_Trfase_small"/>
</dbReference>
<comment type="cofactor">
    <cofactor evidence="1 6">
        <name>pyridoxal 5'-phosphate</name>
        <dbReference type="ChEBI" id="CHEBI:597326"/>
    </cofactor>
</comment>
<accession>A0ABS4MB91</accession>
<dbReference type="GO" id="GO:0008483">
    <property type="term" value="F:transaminase activity"/>
    <property type="evidence" value="ECO:0007669"/>
    <property type="project" value="UniProtKB-KW"/>
</dbReference>
<dbReference type="InterPro" id="IPR004838">
    <property type="entry name" value="NHTrfase_class1_PyrdxlP-BS"/>
</dbReference>
<evidence type="ECO:0000256" key="3">
    <source>
        <dbReference type="ARBA" id="ARBA00022576"/>
    </source>
</evidence>
<evidence type="ECO:0000259" key="7">
    <source>
        <dbReference type="Pfam" id="PF00155"/>
    </source>
</evidence>
<feature type="domain" description="Aminotransferase class I/classII large" evidence="7">
    <location>
        <begin position="37"/>
        <end position="385"/>
    </location>
</feature>
<dbReference type="EMBL" id="JAGGLU010000001">
    <property type="protein sequence ID" value="MBP2056908.1"/>
    <property type="molecule type" value="Genomic_DNA"/>
</dbReference>
<evidence type="ECO:0000313" key="9">
    <source>
        <dbReference type="Proteomes" id="UP001519292"/>
    </source>
</evidence>
<name>A0ABS4MB91_9LACO</name>
<proteinExistence type="inferred from homology"/>
<comment type="similarity">
    <text evidence="2 6">Belongs to the class-I pyridoxal-phosphate-dependent aminotransferase family.</text>
</comment>
<dbReference type="InterPro" id="IPR004839">
    <property type="entry name" value="Aminotransferase_I/II_large"/>
</dbReference>
<dbReference type="RefSeq" id="WP_209685218.1">
    <property type="nucleotide sequence ID" value="NZ_JAGGLU010000001.1"/>
</dbReference>
<evidence type="ECO:0000256" key="5">
    <source>
        <dbReference type="ARBA" id="ARBA00022898"/>
    </source>
</evidence>
<dbReference type="SUPFAM" id="SSF53383">
    <property type="entry name" value="PLP-dependent transferases"/>
    <property type="match status" value="1"/>
</dbReference>
<keyword evidence="4 6" id="KW-0808">Transferase</keyword>